<dbReference type="GO" id="GO:0098552">
    <property type="term" value="C:side of membrane"/>
    <property type="evidence" value="ECO:0007669"/>
    <property type="project" value="UniProtKB-KW"/>
</dbReference>
<evidence type="ECO:0000256" key="7">
    <source>
        <dbReference type="ARBA" id="ARBA00023136"/>
    </source>
</evidence>
<comment type="similarity">
    <text evidence="2 11">Belongs to the glypican family.</text>
</comment>
<dbReference type="AlphaFoldDB" id="D6WM21"/>
<dbReference type="GO" id="GO:0009966">
    <property type="term" value="P:regulation of signal transduction"/>
    <property type="evidence" value="ECO:0007669"/>
    <property type="project" value="InterPro"/>
</dbReference>
<dbReference type="eggNOG" id="KOG3821">
    <property type="taxonomic scope" value="Eukaryota"/>
</dbReference>
<protein>
    <submittedName>
        <fullName evidence="14">Division abnormally delayed protein-like Protein</fullName>
    </submittedName>
</protein>
<evidence type="ECO:0000313" key="14">
    <source>
        <dbReference type="EMBL" id="EFA03369.2"/>
    </source>
</evidence>
<keyword evidence="6 12" id="KW-0654">Proteoglycan</keyword>
<reference evidence="14 15" key="2">
    <citation type="journal article" date="2010" name="Nucleic Acids Res.">
        <title>BeetleBase in 2010: revisions to provide comprehensive genomic information for Tribolium castaneum.</title>
        <authorList>
            <person name="Kim H.S."/>
            <person name="Murphy T."/>
            <person name="Xia J."/>
            <person name="Caragea D."/>
            <person name="Park Y."/>
            <person name="Beeman R.W."/>
            <person name="Lorenzen M.D."/>
            <person name="Butcher S."/>
            <person name="Manak J.R."/>
            <person name="Brown S.J."/>
        </authorList>
    </citation>
    <scope>GENOME REANNOTATION</scope>
    <source>
        <strain evidence="14 15">Georgia GA2</strain>
    </source>
</reference>
<dbReference type="Pfam" id="PF01153">
    <property type="entry name" value="Glypican"/>
    <property type="match status" value="1"/>
</dbReference>
<dbReference type="InterPro" id="IPR001863">
    <property type="entry name" value="Glypican"/>
</dbReference>
<evidence type="ECO:0000256" key="9">
    <source>
        <dbReference type="ARBA" id="ARBA00023207"/>
    </source>
</evidence>
<dbReference type="GO" id="GO:0005886">
    <property type="term" value="C:plasma membrane"/>
    <property type="evidence" value="ECO:0007669"/>
    <property type="project" value="UniProtKB-SubCell"/>
</dbReference>
<evidence type="ECO:0000256" key="3">
    <source>
        <dbReference type="ARBA" id="ARBA00022475"/>
    </source>
</evidence>
<keyword evidence="9 12" id="KW-0357">Heparan sulfate</keyword>
<dbReference type="OMA" id="WNHFVEA"/>
<keyword evidence="5 13" id="KW-0732">Signal</keyword>
<evidence type="ECO:0000256" key="13">
    <source>
        <dbReference type="SAM" id="SignalP"/>
    </source>
</evidence>
<keyword evidence="7 12" id="KW-0472">Membrane</keyword>
<organism evidence="14 15">
    <name type="scientific">Tribolium castaneum</name>
    <name type="common">Red flour beetle</name>
    <dbReference type="NCBI Taxonomy" id="7070"/>
    <lineage>
        <taxon>Eukaryota</taxon>
        <taxon>Metazoa</taxon>
        <taxon>Ecdysozoa</taxon>
        <taxon>Arthropoda</taxon>
        <taxon>Hexapoda</taxon>
        <taxon>Insecta</taxon>
        <taxon>Pterygota</taxon>
        <taxon>Neoptera</taxon>
        <taxon>Endopterygota</taxon>
        <taxon>Coleoptera</taxon>
        <taxon>Polyphaga</taxon>
        <taxon>Cucujiformia</taxon>
        <taxon>Tenebrionidae</taxon>
        <taxon>Tenebrionidae incertae sedis</taxon>
        <taxon>Tribolium</taxon>
    </lineage>
</organism>
<evidence type="ECO:0000256" key="5">
    <source>
        <dbReference type="ARBA" id="ARBA00022729"/>
    </source>
</evidence>
<evidence type="ECO:0000313" key="15">
    <source>
        <dbReference type="Proteomes" id="UP000007266"/>
    </source>
</evidence>
<dbReference type="EMBL" id="KQ971343">
    <property type="protein sequence ID" value="EFA03369.2"/>
    <property type="molecule type" value="Genomic_DNA"/>
</dbReference>
<gene>
    <name evidence="14" type="primary">AUGUSTUS-3.0.2_13355</name>
    <name evidence="14" type="ORF">TcasGA2_TC013355</name>
</gene>
<evidence type="ECO:0000256" key="8">
    <source>
        <dbReference type="ARBA" id="ARBA00023180"/>
    </source>
</evidence>
<proteinExistence type="inferred from homology"/>
<accession>D6WM21</accession>
<name>D6WM21_TRICA</name>
<evidence type="ECO:0000256" key="12">
    <source>
        <dbReference type="RuleBase" id="RU003519"/>
    </source>
</evidence>
<comment type="subcellular location">
    <subcellularLocation>
        <location evidence="1 12">Cell membrane</location>
        <topology evidence="1 12">Lipid-anchor</topology>
        <topology evidence="1 12">GPI-anchor</topology>
    </subcellularLocation>
</comment>
<keyword evidence="15" id="KW-1185">Reference proteome</keyword>
<dbReference type="PANTHER" id="PTHR10822">
    <property type="entry name" value="GLYPICAN"/>
    <property type="match status" value="1"/>
</dbReference>
<keyword evidence="4 12" id="KW-0336">GPI-anchor</keyword>
<evidence type="ECO:0000256" key="10">
    <source>
        <dbReference type="ARBA" id="ARBA00023288"/>
    </source>
</evidence>
<dbReference type="HOGENOM" id="CLU_024658_1_0_1"/>
<dbReference type="STRING" id="7070.D6WM21"/>
<dbReference type="Proteomes" id="UP000007266">
    <property type="component" value="Linkage group 5"/>
</dbReference>
<feature type="signal peptide" evidence="13">
    <location>
        <begin position="1"/>
        <end position="32"/>
    </location>
</feature>
<dbReference type="InParanoid" id="D6WM21"/>
<dbReference type="FunCoup" id="D6WM21">
    <property type="interactions" value="411"/>
</dbReference>
<comment type="function">
    <text evidence="12">Cell surface proteoglycan.</text>
</comment>
<dbReference type="GO" id="GO:1905475">
    <property type="term" value="P:regulation of protein localization to membrane"/>
    <property type="evidence" value="ECO:0000318"/>
    <property type="project" value="GO_Central"/>
</dbReference>
<keyword evidence="3" id="KW-1003">Cell membrane</keyword>
<evidence type="ECO:0000256" key="2">
    <source>
        <dbReference type="ARBA" id="ARBA00010260"/>
    </source>
</evidence>
<dbReference type="GO" id="GO:0009986">
    <property type="term" value="C:cell surface"/>
    <property type="evidence" value="ECO:0000318"/>
    <property type="project" value="GO_Central"/>
</dbReference>
<evidence type="ECO:0000256" key="11">
    <source>
        <dbReference type="RuleBase" id="RU003518"/>
    </source>
</evidence>
<feature type="chain" id="PRO_5007310703" evidence="13">
    <location>
        <begin position="33"/>
        <end position="572"/>
    </location>
</feature>
<reference evidence="14 15" key="1">
    <citation type="journal article" date="2008" name="Nature">
        <title>The genome of the model beetle and pest Tribolium castaneum.</title>
        <authorList>
            <consortium name="Tribolium Genome Sequencing Consortium"/>
            <person name="Richards S."/>
            <person name="Gibbs R.A."/>
            <person name="Weinstock G.M."/>
            <person name="Brown S.J."/>
            <person name="Denell R."/>
            <person name="Beeman R.W."/>
            <person name="Gibbs R."/>
            <person name="Beeman R.W."/>
            <person name="Brown S.J."/>
            <person name="Bucher G."/>
            <person name="Friedrich M."/>
            <person name="Grimmelikhuijzen C.J."/>
            <person name="Klingler M."/>
            <person name="Lorenzen M."/>
            <person name="Richards S."/>
            <person name="Roth S."/>
            <person name="Schroder R."/>
            <person name="Tautz D."/>
            <person name="Zdobnov E.M."/>
            <person name="Muzny D."/>
            <person name="Gibbs R.A."/>
            <person name="Weinstock G.M."/>
            <person name="Attaway T."/>
            <person name="Bell S."/>
            <person name="Buhay C.J."/>
            <person name="Chandrabose M.N."/>
            <person name="Chavez D."/>
            <person name="Clerk-Blankenburg K.P."/>
            <person name="Cree A."/>
            <person name="Dao M."/>
            <person name="Davis C."/>
            <person name="Chacko J."/>
            <person name="Dinh H."/>
            <person name="Dugan-Rocha S."/>
            <person name="Fowler G."/>
            <person name="Garner T.T."/>
            <person name="Garnes J."/>
            <person name="Gnirke A."/>
            <person name="Hawes A."/>
            <person name="Hernandez J."/>
            <person name="Hines S."/>
            <person name="Holder M."/>
            <person name="Hume J."/>
            <person name="Jhangiani S.N."/>
            <person name="Joshi V."/>
            <person name="Khan Z.M."/>
            <person name="Jackson L."/>
            <person name="Kovar C."/>
            <person name="Kowis A."/>
            <person name="Lee S."/>
            <person name="Lewis L.R."/>
            <person name="Margolis J."/>
            <person name="Morgan M."/>
            <person name="Nazareth L.V."/>
            <person name="Nguyen N."/>
            <person name="Okwuonu G."/>
            <person name="Parker D."/>
            <person name="Richards S."/>
            <person name="Ruiz S.J."/>
            <person name="Santibanez J."/>
            <person name="Savard J."/>
            <person name="Scherer S.E."/>
            <person name="Schneider B."/>
            <person name="Sodergren E."/>
            <person name="Tautz D."/>
            <person name="Vattahil S."/>
            <person name="Villasana D."/>
            <person name="White C.S."/>
            <person name="Wright R."/>
            <person name="Park Y."/>
            <person name="Beeman R.W."/>
            <person name="Lord J."/>
            <person name="Oppert B."/>
            <person name="Lorenzen M."/>
            <person name="Brown S."/>
            <person name="Wang L."/>
            <person name="Savard J."/>
            <person name="Tautz D."/>
            <person name="Richards S."/>
            <person name="Weinstock G."/>
            <person name="Gibbs R.A."/>
            <person name="Liu Y."/>
            <person name="Worley K."/>
            <person name="Weinstock G."/>
            <person name="Elsik C.G."/>
            <person name="Reese J.T."/>
            <person name="Elhaik E."/>
            <person name="Landan G."/>
            <person name="Graur D."/>
            <person name="Arensburger P."/>
            <person name="Atkinson P."/>
            <person name="Beeman R.W."/>
            <person name="Beidler J."/>
            <person name="Brown S.J."/>
            <person name="Demuth J.P."/>
            <person name="Drury D.W."/>
            <person name="Du Y.Z."/>
            <person name="Fujiwara H."/>
            <person name="Lorenzen M."/>
            <person name="Maselli V."/>
            <person name="Osanai M."/>
            <person name="Park Y."/>
            <person name="Robertson H.M."/>
            <person name="Tu Z."/>
            <person name="Wang J.J."/>
            <person name="Wang S."/>
            <person name="Richards S."/>
            <person name="Song H."/>
            <person name="Zhang L."/>
            <person name="Sodergren E."/>
            <person name="Werner D."/>
            <person name="Stanke M."/>
            <person name="Morgenstern B."/>
            <person name="Solovyev V."/>
            <person name="Kosarev P."/>
            <person name="Brown G."/>
            <person name="Chen H.C."/>
            <person name="Ermolaeva O."/>
            <person name="Hlavina W."/>
            <person name="Kapustin Y."/>
            <person name="Kiryutin B."/>
            <person name="Kitts P."/>
            <person name="Maglott D."/>
            <person name="Pruitt K."/>
            <person name="Sapojnikov V."/>
            <person name="Souvorov A."/>
            <person name="Mackey A.J."/>
            <person name="Waterhouse R.M."/>
            <person name="Wyder S."/>
            <person name="Zdobnov E.M."/>
            <person name="Zdobnov E.M."/>
            <person name="Wyder S."/>
            <person name="Kriventseva E.V."/>
            <person name="Kadowaki T."/>
            <person name="Bork P."/>
            <person name="Aranda M."/>
            <person name="Bao R."/>
            <person name="Beermann A."/>
            <person name="Berns N."/>
            <person name="Bolognesi R."/>
            <person name="Bonneton F."/>
            <person name="Bopp D."/>
            <person name="Brown S.J."/>
            <person name="Bucher G."/>
            <person name="Butts T."/>
            <person name="Chaumot A."/>
            <person name="Denell R.E."/>
            <person name="Ferrier D.E."/>
            <person name="Friedrich M."/>
            <person name="Gordon C.M."/>
            <person name="Jindra M."/>
            <person name="Klingler M."/>
            <person name="Lan Q."/>
            <person name="Lattorff H.M."/>
            <person name="Laudet V."/>
            <person name="von Levetsow C."/>
            <person name="Liu Z."/>
            <person name="Lutz R."/>
            <person name="Lynch J.A."/>
            <person name="da Fonseca R.N."/>
            <person name="Posnien N."/>
            <person name="Reuter R."/>
            <person name="Roth S."/>
            <person name="Savard J."/>
            <person name="Schinko J.B."/>
            <person name="Schmitt C."/>
            <person name="Schoppmeier M."/>
            <person name="Schroder R."/>
            <person name="Shippy T.D."/>
            <person name="Simonnet F."/>
            <person name="Marques-Souza H."/>
            <person name="Tautz D."/>
            <person name="Tomoyasu Y."/>
            <person name="Trauner J."/>
            <person name="Van der Zee M."/>
            <person name="Vervoort M."/>
            <person name="Wittkopp N."/>
            <person name="Wimmer E.A."/>
            <person name="Yang X."/>
            <person name="Jones A.K."/>
            <person name="Sattelle D.B."/>
            <person name="Ebert P.R."/>
            <person name="Nelson D."/>
            <person name="Scott J.G."/>
            <person name="Beeman R.W."/>
            <person name="Muthukrishnan S."/>
            <person name="Kramer K.J."/>
            <person name="Arakane Y."/>
            <person name="Beeman R.W."/>
            <person name="Zhu Q."/>
            <person name="Hogenkamp D."/>
            <person name="Dixit R."/>
            <person name="Oppert B."/>
            <person name="Jiang H."/>
            <person name="Zou Z."/>
            <person name="Marshall J."/>
            <person name="Elpidina E."/>
            <person name="Vinokurov K."/>
            <person name="Oppert C."/>
            <person name="Zou Z."/>
            <person name="Evans J."/>
            <person name="Lu Z."/>
            <person name="Zhao P."/>
            <person name="Sumathipala N."/>
            <person name="Altincicek B."/>
            <person name="Vilcinskas A."/>
            <person name="Williams M."/>
            <person name="Hultmark D."/>
            <person name="Hetru C."/>
            <person name="Jiang H."/>
            <person name="Grimmelikhuijzen C.J."/>
            <person name="Hauser F."/>
            <person name="Cazzamali G."/>
            <person name="Williamson M."/>
            <person name="Park Y."/>
            <person name="Li B."/>
            <person name="Tanaka Y."/>
            <person name="Predel R."/>
            <person name="Neupert S."/>
            <person name="Schachtner J."/>
            <person name="Verleyen P."/>
            <person name="Raible F."/>
            <person name="Bork P."/>
            <person name="Friedrich M."/>
            <person name="Walden K.K."/>
            <person name="Robertson H.M."/>
            <person name="Angeli S."/>
            <person name="Foret S."/>
            <person name="Bucher G."/>
            <person name="Schuetz S."/>
            <person name="Maleszka R."/>
            <person name="Wimmer E.A."/>
            <person name="Beeman R.W."/>
            <person name="Lorenzen M."/>
            <person name="Tomoyasu Y."/>
            <person name="Miller S.C."/>
            <person name="Grossmann D."/>
            <person name="Bucher G."/>
        </authorList>
    </citation>
    <scope>NUCLEOTIDE SEQUENCE [LARGE SCALE GENOMIC DNA]</scope>
    <source>
        <strain evidence="14 15">Georgia GA2</strain>
    </source>
</reference>
<evidence type="ECO:0000256" key="6">
    <source>
        <dbReference type="ARBA" id="ARBA00022974"/>
    </source>
</evidence>
<evidence type="ECO:0000256" key="4">
    <source>
        <dbReference type="ARBA" id="ARBA00022622"/>
    </source>
</evidence>
<dbReference type="GO" id="GO:0016477">
    <property type="term" value="P:cell migration"/>
    <property type="evidence" value="ECO:0000318"/>
    <property type="project" value="GO_Central"/>
</dbReference>
<dbReference type="GO" id="GO:0045202">
    <property type="term" value="C:synapse"/>
    <property type="evidence" value="ECO:0000318"/>
    <property type="project" value="GO_Central"/>
</dbReference>
<keyword evidence="10 12" id="KW-0449">Lipoprotein</keyword>
<keyword evidence="8" id="KW-0325">Glycoprotein</keyword>
<sequence length="572" mass="64035">MAVIQRTDCGGMSIRLLFTQGILVLVLTGVWGDPVRSCEQAKNDIEAAKLPKSWLQESPAGGDICGPSSCCSIKSELEMRKTSESLHHFTMSQIFGLSSVVDTRARKFDGLFRSLMNASKLQFHDMFQRTYGKIYLQNSDVFSNFFDKLETYYNRGASRLSDTLDAFFVILYQRMFTVINNQYQFDEKYLDCISDHMADVKPFGDAPRKFTLELKRSFVATRAYFMALATAASAAKKLQSVAIDRECERDLVNMLYCGSCNGMRGLGPCSDYCTAVVGSCLRHHTAFSSDWDNFIDALDKVADRLLGPYNIELVVEPLNVKISEAIMNFQESGTEVSQKIFKMCGQPTLDRKRREANYKDSLEDNPNYEIKRYPPLKRIHGSKKKKTKFSYMNGNETPLEKLVREIKLKLADTRQFWAHLPYQYCNSISAPLSSGQCWNGVSVGEYTGNVTRPPLLLSTVVKDQIYHLQVYTDTLRKAYHGEEVELVDDSDDLLDGSGSGSGDFEIAAPDYAPKAEDIVPKVAEEAPPPSTAGPEVTRPYSGTAKMSLSKALAQFLLPIVLVWFGGAISDLL</sequence>
<evidence type="ECO:0000256" key="1">
    <source>
        <dbReference type="ARBA" id="ARBA00004609"/>
    </source>
</evidence>
<dbReference type="PANTHER" id="PTHR10822:SF30">
    <property type="entry name" value="DALLY-LIKE, ISOFORM A"/>
    <property type="match status" value="1"/>
</dbReference>